<dbReference type="CDD" id="cd00033">
    <property type="entry name" value="CCP"/>
    <property type="match status" value="4"/>
</dbReference>
<dbReference type="FunFam" id="2.120.10.30:FF:000241">
    <property type="entry name" value="Low-density lipoprotein receptor-related protein 6"/>
    <property type="match status" value="1"/>
</dbReference>
<evidence type="ECO:0000259" key="15">
    <source>
        <dbReference type="PROSITE" id="PS50923"/>
    </source>
</evidence>
<evidence type="ECO:0000256" key="11">
    <source>
        <dbReference type="PROSITE-ProRule" id="PRU00302"/>
    </source>
</evidence>
<comment type="caution">
    <text evidence="11">Lacks conserved residue(s) required for the propagation of feature annotation.</text>
</comment>
<dbReference type="InterPro" id="IPR050778">
    <property type="entry name" value="Cueball_EGF_LRP_Nidogen"/>
</dbReference>
<dbReference type="SUPFAM" id="SSF57196">
    <property type="entry name" value="EGF/Laminin"/>
    <property type="match status" value="1"/>
</dbReference>
<dbReference type="FunFam" id="2.10.70.10:FF:000064">
    <property type="entry name" value="Fibulin 7"/>
    <property type="match status" value="2"/>
</dbReference>
<feature type="region of interest" description="Disordered" evidence="13">
    <location>
        <begin position="28"/>
        <end position="73"/>
    </location>
</feature>
<keyword evidence="6" id="KW-0677">Repeat</keyword>
<feature type="signal peptide" evidence="14">
    <location>
        <begin position="1"/>
        <end position="27"/>
    </location>
</feature>
<keyword evidence="9 11" id="KW-1015">Disulfide bond</keyword>
<dbReference type="InterPro" id="IPR035976">
    <property type="entry name" value="Sushi/SCR/CCP_sf"/>
</dbReference>
<dbReference type="PANTHER" id="PTHR46513">
    <property type="entry name" value="VITELLOGENIN RECEPTOR-LIKE PROTEIN-RELATED-RELATED"/>
    <property type="match status" value="1"/>
</dbReference>
<gene>
    <name evidence="16" type="primary">LRP6</name>
    <name evidence="16" type="ORF">BLAG_LOCUS15760</name>
</gene>
<dbReference type="InterPro" id="IPR000033">
    <property type="entry name" value="LDLR_classB_rpt"/>
</dbReference>
<evidence type="ECO:0000256" key="4">
    <source>
        <dbReference type="ARBA" id="ARBA00022659"/>
    </source>
</evidence>
<feature type="chain" id="PRO_5035457288" evidence="14">
    <location>
        <begin position="28"/>
        <end position="697"/>
    </location>
</feature>
<feature type="domain" description="Sushi" evidence="15">
    <location>
        <begin position="553"/>
        <end position="611"/>
    </location>
</feature>
<accession>A0A8J9ZPJ2</accession>
<evidence type="ECO:0000256" key="5">
    <source>
        <dbReference type="ARBA" id="ARBA00022729"/>
    </source>
</evidence>
<dbReference type="Pfam" id="PF14670">
    <property type="entry name" value="FXa_inhibition"/>
    <property type="match status" value="1"/>
</dbReference>
<feature type="disulfide bond" evidence="11">
    <location>
        <begin position="465"/>
        <end position="492"/>
    </location>
</feature>
<evidence type="ECO:0000256" key="7">
    <source>
        <dbReference type="ARBA" id="ARBA00022837"/>
    </source>
</evidence>
<feature type="domain" description="Sushi" evidence="15">
    <location>
        <begin position="614"/>
        <end position="669"/>
    </location>
</feature>
<evidence type="ECO:0000256" key="2">
    <source>
        <dbReference type="ARBA" id="ARBA00022525"/>
    </source>
</evidence>
<keyword evidence="2" id="KW-0964">Secreted</keyword>
<evidence type="ECO:0000256" key="14">
    <source>
        <dbReference type="SAM" id="SignalP"/>
    </source>
</evidence>
<reference evidence="16" key="1">
    <citation type="submission" date="2022-01" db="EMBL/GenBank/DDBJ databases">
        <authorList>
            <person name="Braso-Vives M."/>
        </authorList>
    </citation>
    <scope>NUCLEOTIDE SEQUENCE</scope>
</reference>
<keyword evidence="17" id="KW-1185">Reference proteome</keyword>
<keyword evidence="3" id="KW-0245">EGF-like domain</keyword>
<name>A0A8J9ZPJ2_BRALA</name>
<dbReference type="Pfam" id="PF00084">
    <property type="entry name" value="Sushi"/>
    <property type="match status" value="4"/>
</dbReference>
<evidence type="ECO:0000256" key="13">
    <source>
        <dbReference type="SAM" id="MobiDB-lite"/>
    </source>
</evidence>
<sequence>MVGTRGRIGLLLWAAVTIHLMCDQVVAKDSEDSDEANTEDVDTAAIKKADIHSSHPGKPVESDDTATGVKAPRPGHKLIVVADPRDRTITQITTSDDRYFPFDRYELGYHPLLGRGIHKPTAVDYDKTGDFIFWTSVNGASSWVFRSPYAEGRGLRVDGRQASEPEGLAVDVISRNLYWTDAGTDRITVSRLDGSFRKSLITQGLDKPRAIVVDPNAGWMYWTDWGNPPKIERARMDGSERSVIVNFGQFRWPTGLALDASANRLYWCNGGTGEIWTSGVTGSNPRKIYTHTDRSLFGIAVDESYLYWTATNDPGIHRISKSLERSSYFKIRYSHFKSLHGIVVRTAANTPSQPNACSTSNGNCAQLCLPVPGGGRTCACQDGWTLESDGRSCISDDERTRCQGSCSWSNVTEASCVDGFCECLSENYHRYRCLPIQCPSLTAPANGVMDSAGANAYQDVVTFTCNSGYRLNGASSVTCQADETWSGPVPTCTVPCPTLTAPGNGALSPPGANSYQDVVTITCNQGYMRNGASDTTCQADGTWSNDVPTCTPIRCPSLTAPANGVMDSAGANYWQDRVTFSCNSGYRLNGASSVTCQADETWSGPVPTCAVLCPTLTAPGNGTLSPAGANSPNDVVTITCNRGYMRSGASYTMCQSDGTWSNAVPTCSRTNVAARCRLCMDVLFGALLTAMLTLVCR</sequence>
<dbReference type="Gene3D" id="2.10.70.10">
    <property type="entry name" value="Complement Module, domain 1"/>
    <property type="match status" value="4"/>
</dbReference>
<evidence type="ECO:0000256" key="8">
    <source>
        <dbReference type="ARBA" id="ARBA00022889"/>
    </source>
</evidence>
<evidence type="ECO:0000256" key="9">
    <source>
        <dbReference type="ARBA" id="ARBA00023157"/>
    </source>
</evidence>
<dbReference type="InterPro" id="IPR000436">
    <property type="entry name" value="Sushi_SCR_CCP_dom"/>
</dbReference>
<proteinExistence type="predicted"/>
<dbReference type="Gene3D" id="2.120.10.30">
    <property type="entry name" value="TolB, C-terminal domain"/>
    <property type="match status" value="1"/>
</dbReference>
<dbReference type="PROSITE" id="PS51120">
    <property type="entry name" value="LDLRB"/>
    <property type="match status" value="2"/>
</dbReference>
<dbReference type="GO" id="GO:0005576">
    <property type="term" value="C:extracellular region"/>
    <property type="evidence" value="ECO:0007669"/>
    <property type="project" value="UniProtKB-SubCell"/>
</dbReference>
<dbReference type="SMART" id="SM00135">
    <property type="entry name" value="LY"/>
    <property type="match status" value="3"/>
</dbReference>
<dbReference type="InterPro" id="IPR011042">
    <property type="entry name" value="6-blade_b-propeller_TolB-like"/>
</dbReference>
<dbReference type="PROSITE" id="PS50923">
    <property type="entry name" value="SUSHI"/>
    <property type="match status" value="4"/>
</dbReference>
<keyword evidence="7" id="KW-0106">Calcium</keyword>
<evidence type="ECO:0000313" key="16">
    <source>
        <dbReference type="EMBL" id="CAH1258061.1"/>
    </source>
</evidence>
<feature type="compositionally biased region" description="Acidic residues" evidence="13">
    <location>
        <begin position="31"/>
        <end position="42"/>
    </location>
</feature>
<feature type="domain" description="Sushi" evidence="15">
    <location>
        <begin position="497"/>
        <end position="552"/>
    </location>
</feature>
<dbReference type="EMBL" id="OV696688">
    <property type="protein sequence ID" value="CAH1258061.1"/>
    <property type="molecule type" value="Genomic_DNA"/>
</dbReference>
<feature type="domain" description="Sushi" evidence="15">
    <location>
        <begin position="436"/>
        <end position="494"/>
    </location>
</feature>
<feature type="disulfide bond" evidence="11">
    <location>
        <begin position="640"/>
        <end position="667"/>
    </location>
</feature>
<keyword evidence="8" id="KW-0130">Cell adhesion</keyword>
<dbReference type="SUPFAM" id="SSF57535">
    <property type="entry name" value="Complement control module/SCR domain"/>
    <property type="match status" value="4"/>
</dbReference>
<evidence type="ECO:0000256" key="3">
    <source>
        <dbReference type="ARBA" id="ARBA00022536"/>
    </source>
</evidence>
<dbReference type="SUPFAM" id="SSF63825">
    <property type="entry name" value="YWTD domain"/>
    <property type="match status" value="1"/>
</dbReference>
<dbReference type="GO" id="GO:0007155">
    <property type="term" value="P:cell adhesion"/>
    <property type="evidence" value="ECO:0007669"/>
    <property type="project" value="UniProtKB-KW"/>
</dbReference>
<feature type="disulfide bond" evidence="11">
    <location>
        <begin position="523"/>
        <end position="550"/>
    </location>
</feature>
<evidence type="ECO:0000313" key="17">
    <source>
        <dbReference type="Proteomes" id="UP000838412"/>
    </source>
</evidence>
<keyword evidence="5 14" id="KW-0732">Signal</keyword>
<feature type="repeat" description="LDL-receptor class B" evidence="12">
    <location>
        <begin position="218"/>
        <end position="262"/>
    </location>
</feature>
<feature type="compositionally biased region" description="Basic and acidic residues" evidence="13">
    <location>
        <begin position="45"/>
        <end position="61"/>
    </location>
</feature>
<protein>
    <submittedName>
        <fullName evidence="16">LRP6 protein</fullName>
    </submittedName>
</protein>
<dbReference type="AlphaFoldDB" id="A0A8J9ZPJ2"/>
<evidence type="ECO:0000256" key="1">
    <source>
        <dbReference type="ARBA" id="ARBA00004613"/>
    </source>
</evidence>
<evidence type="ECO:0000256" key="12">
    <source>
        <dbReference type="PROSITE-ProRule" id="PRU00461"/>
    </source>
</evidence>
<dbReference type="SMART" id="SM00032">
    <property type="entry name" value="CCP"/>
    <property type="match status" value="4"/>
</dbReference>
<evidence type="ECO:0000256" key="6">
    <source>
        <dbReference type="ARBA" id="ARBA00022737"/>
    </source>
</evidence>
<evidence type="ECO:0000256" key="10">
    <source>
        <dbReference type="ARBA" id="ARBA00023180"/>
    </source>
</evidence>
<comment type="subcellular location">
    <subcellularLocation>
        <location evidence="1">Secreted</location>
    </subcellularLocation>
</comment>
<keyword evidence="10" id="KW-0325">Glycoprotein</keyword>
<organism evidence="16 17">
    <name type="scientific">Branchiostoma lanceolatum</name>
    <name type="common">Common lancelet</name>
    <name type="synonym">Amphioxus lanceolatum</name>
    <dbReference type="NCBI Taxonomy" id="7740"/>
    <lineage>
        <taxon>Eukaryota</taxon>
        <taxon>Metazoa</taxon>
        <taxon>Chordata</taxon>
        <taxon>Cephalochordata</taxon>
        <taxon>Leptocardii</taxon>
        <taxon>Amphioxiformes</taxon>
        <taxon>Branchiostomatidae</taxon>
        <taxon>Branchiostoma</taxon>
    </lineage>
</organism>
<feature type="disulfide bond" evidence="11">
    <location>
        <begin position="582"/>
        <end position="609"/>
    </location>
</feature>
<feature type="repeat" description="LDL-receptor class B" evidence="12">
    <location>
        <begin position="175"/>
        <end position="217"/>
    </location>
</feature>
<dbReference type="Pfam" id="PF00058">
    <property type="entry name" value="Ldl_recept_b"/>
    <property type="match status" value="2"/>
</dbReference>
<keyword evidence="4 11" id="KW-0768">Sushi</keyword>
<dbReference type="OrthoDB" id="10066840at2759"/>
<dbReference type="Proteomes" id="UP000838412">
    <property type="component" value="Chromosome 3"/>
</dbReference>